<dbReference type="Proteomes" id="UP000004662">
    <property type="component" value="Chromosome"/>
</dbReference>
<dbReference type="SUPFAM" id="SSF55781">
    <property type="entry name" value="GAF domain-like"/>
    <property type="match status" value="1"/>
</dbReference>
<feature type="coiled-coil region" evidence="12">
    <location>
        <begin position="302"/>
        <end position="329"/>
    </location>
</feature>
<dbReference type="Pfam" id="PF00512">
    <property type="entry name" value="HisKA"/>
    <property type="match status" value="1"/>
</dbReference>
<evidence type="ECO:0000259" key="16">
    <source>
        <dbReference type="PROSITE" id="PS50112"/>
    </source>
</evidence>
<name>G7Q4U3_9BACT</name>
<evidence type="ECO:0000256" key="11">
    <source>
        <dbReference type="PROSITE-ProRule" id="PRU00169"/>
    </source>
</evidence>
<dbReference type="InterPro" id="IPR001789">
    <property type="entry name" value="Sig_transdc_resp-reg_receiver"/>
</dbReference>
<dbReference type="SMART" id="SM00448">
    <property type="entry name" value="REC"/>
    <property type="match status" value="1"/>
</dbReference>
<evidence type="ECO:0000256" key="6">
    <source>
        <dbReference type="ARBA" id="ARBA00022777"/>
    </source>
</evidence>
<evidence type="ECO:0000256" key="8">
    <source>
        <dbReference type="ARBA" id="ARBA00023012"/>
    </source>
</evidence>
<dbReference type="Gene3D" id="3.40.50.2300">
    <property type="match status" value="1"/>
</dbReference>
<dbReference type="GO" id="GO:0006355">
    <property type="term" value="P:regulation of DNA-templated transcription"/>
    <property type="evidence" value="ECO:0007669"/>
    <property type="project" value="InterPro"/>
</dbReference>
<evidence type="ECO:0000256" key="3">
    <source>
        <dbReference type="ARBA" id="ARBA00022553"/>
    </source>
</evidence>
<dbReference type="PROSITE" id="PS50110">
    <property type="entry name" value="RESPONSE_REGULATORY"/>
    <property type="match status" value="1"/>
</dbReference>
<evidence type="ECO:0000256" key="12">
    <source>
        <dbReference type="SAM" id="Coils"/>
    </source>
</evidence>
<dbReference type="PROSITE" id="PS50109">
    <property type="entry name" value="HIS_KIN"/>
    <property type="match status" value="1"/>
</dbReference>
<dbReference type="FunFam" id="3.30.565.10:FF:000010">
    <property type="entry name" value="Sensor histidine kinase RcsC"/>
    <property type="match status" value="1"/>
</dbReference>
<dbReference type="PROSITE" id="PS50113">
    <property type="entry name" value="PAC"/>
    <property type="match status" value="1"/>
</dbReference>
<feature type="compositionally biased region" description="Polar residues" evidence="13">
    <location>
        <begin position="252"/>
        <end position="262"/>
    </location>
</feature>
<dbReference type="InterPro" id="IPR005467">
    <property type="entry name" value="His_kinase_dom"/>
</dbReference>
<comment type="catalytic activity">
    <reaction evidence="1">
        <text>ATP + protein L-histidine = ADP + protein N-phospho-L-histidine.</text>
        <dbReference type="EC" id="2.7.13.3"/>
    </reaction>
</comment>
<feature type="domain" description="Histidine kinase" evidence="14">
    <location>
        <begin position="329"/>
        <end position="550"/>
    </location>
</feature>
<dbReference type="PANTHER" id="PTHR45339">
    <property type="entry name" value="HYBRID SIGNAL TRANSDUCTION HISTIDINE KINASE J"/>
    <property type="match status" value="1"/>
</dbReference>
<organism evidence="18 19">
    <name type="scientific">Solidesulfovibrio carbinoliphilus subsp. oakridgensis</name>
    <dbReference type="NCBI Taxonomy" id="694327"/>
    <lineage>
        <taxon>Bacteria</taxon>
        <taxon>Pseudomonadati</taxon>
        <taxon>Thermodesulfobacteriota</taxon>
        <taxon>Desulfovibrionia</taxon>
        <taxon>Desulfovibrionales</taxon>
        <taxon>Desulfovibrionaceae</taxon>
        <taxon>Solidesulfovibrio</taxon>
    </lineage>
</organism>
<keyword evidence="5" id="KW-0547">Nucleotide-binding</keyword>
<evidence type="ECO:0000256" key="7">
    <source>
        <dbReference type="ARBA" id="ARBA00022840"/>
    </source>
</evidence>
<dbReference type="Gene3D" id="3.30.565.10">
    <property type="entry name" value="Histidine kinase-like ATPase, C-terminal domain"/>
    <property type="match status" value="1"/>
</dbReference>
<dbReference type="Gene3D" id="1.10.287.130">
    <property type="match status" value="1"/>
</dbReference>
<dbReference type="SMART" id="SM00388">
    <property type="entry name" value="HisKA"/>
    <property type="match status" value="1"/>
</dbReference>
<dbReference type="InterPro" id="IPR029016">
    <property type="entry name" value="GAF-like_dom_sf"/>
</dbReference>
<sequence length="712" mass="77587">MSEQTPDHNAFALLFADLVTNIMALADSPGRCCQYIASQIRELLAIRTVVVMECAHFTGEATHKILAVLPERRRDRALLAAMDPLAALSHQMEKVTYIGPDSPPALRGDLLPALGVGDSVVVPLQHGGARIGVLFLLGIMDTHGISSIISTLDRLAPILALILRNAHLYRNLEREVASRTEELRASEERYRALFSSVSDPVLVADRNTGILVECNEAAERFFGRAREELVGRPQRELHPMESPGSNGLAENFRSSATPSGPQTDVLLRAAGGNIRIAEVMTNAFDMQGQELMLGVFRDVTERKQAEEALQAAKEQAEAATRVKSEFLANMSHEIRTPLNGILGILQLLGHTRLDAEQREYLLAAIQSSHRLTRLLSDILDLSRIEAGKLALREDAFEIADQREATLGLFGMTAREKGLELDFRIDGRMPPRLVGDKSRLQQVLFNLVGNAIKFTEKGRVRVEVEPIGWCKGVLRVLFVISDTGIGIDDAMLQAVFEPFTQAEVSYTRSFQGAGLGLSIVRKLVGIMGGELTIDSTTGAGTTVYCSLPFRLPDELPRLAKQAAETGCPAPVRGWRILFAEDDAVSLMAVRRMLEKQGCLVVTAADGQEVLARLTGQDFDLILMDVQMPVLDGVLATRAIRQGLAGGEKRDIPIIAMTGYAMTGDREKLLAAGMHDYVSKPIDMAELQAVIDRVMAGKKPATGSETPGCARPSC</sequence>
<feature type="domain" description="PAC" evidence="17">
    <location>
        <begin position="261"/>
        <end position="311"/>
    </location>
</feature>
<evidence type="ECO:0000256" key="1">
    <source>
        <dbReference type="ARBA" id="ARBA00000085"/>
    </source>
</evidence>
<dbReference type="InterPro" id="IPR036097">
    <property type="entry name" value="HisK_dim/P_sf"/>
</dbReference>
<dbReference type="PRINTS" id="PR00344">
    <property type="entry name" value="BCTRLSENSOR"/>
</dbReference>
<dbReference type="InterPro" id="IPR000700">
    <property type="entry name" value="PAS-assoc_C"/>
</dbReference>
<dbReference type="AlphaFoldDB" id="G7Q4U3"/>
<evidence type="ECO:0000256" key="9">
    <source>
        <dbReference type="ARBA" id="ARBA00064003"/>
    </source>
</evidence>
<dbReference type="InterPro" id="IPR011006">
    <property type="entry name" value="CheY-like_superfamily"/>
</dbReference>
<keyword evidence="12" id="KW-0175">Coiled coil</keyword>
<dbReference type="GO" id="GO:0005524">
    <property type="term" value="F:ATP binding"/>
    <property type="evidence" value="ECO:0007669"/>
    <property type="project" value="UniProtKB-KW"/>
</dbReference>
<dbReference type="EMBL" id="CM001368">
    <property type="protein sequence ID" value="EHJ47553.1"/>
    <property type="molecule type" value="Genomic_DNA"/>
</dbReference>
<keyword evidence="4" id="KW-0808">Transferase</keyword>
<dbReference type="OrthoDB" id="5440983at2"/>
<feature type="domain" description="Response regulatory" evidence="15">
    <location>
        <begin position="574"/>
        <end position="693"/>
    </location>
</feature>
<dbReference type="InterPro" id="IPR013767">
    <property type="entry name" value="PAS_fold"/>
</dbReference>
<keyword evidence="7" id="KW-0067">ATP-binding</keyword>
<evidence type="ECO:0000259" key="15">
    <source>
        <dbReference type="PROSITE" id="PS50110"/>
    </source>
</evidence>
<feature type="modified residue" description="4-aspartylphosphate" evidence="11">
    <location>
        <position position="623"/>
    </location>
</feature>
<dbReference type="PROSITE" id="PS50112">
    <property type="entry name" value="PAS"/>
    <property type="match status" value="1"/>
</dbReference>
<keyword evidence="19" id="KW-1185">Reference proteome</keyword>
<dbReference type="EC" id="2.7.13.3" evidence="2"/>
<gene>
    <name evidence="18" type="ORF">DFW101_1545</name>
</gene>
<evidence type="ECO:0000256" key="10">
    <source>
        <dbReference type="ARBA" id="ARBA00068150"/>
    </source>
</evidence>
<dbReference type="InterPro" id="IPR035965">
    <property type="entry name" value="PAS-like_dom_sf"/>
</dbReference>
<feature type="domain" description="PAS" evidence="16">
    <location>
        <begin position="186"/>
        <end position="239"/>
    </location>
</feature>
<dbReference type="Gene3D" id="3.30.450.20">
    <property type="entry name" value="PAS domain"/>
    <property type="match status" value="1"/>
</dbReference>
<keyword evidence="8" id="KW-0902">Two-component regulatory system</keyword>
<dbReference type="eggNOG" id="COG5002">
    <property type="taxonomic scope" value="Bacteria"/>
</dbReference>
<dbReference type="STRING" id="694327.DFW101_1545"/>
<dbReference type="PANTHER" id="PTHR45339:SF3">
    <property type="entry name" value="HISTIDINE KINASE"/>
    <property type="match status" value="1"/>
</dbReference>
<comment type="subunit">
    <text evidence="9">At low DSF concentrations, interacts with RpfF.</text>
</comment>
<feature type="region of interest" description="Disordered" evidence="13">
    <location>
        <begin position="235"/>
        <end position="262"/>
    </location>
</feature>
<evidence type="ECO:0000256" key="5">
    <source>
        <dbReference type="ARBA" id="ARBA00022741"/>
    </source>
</evidence>
<dbReference type="Pfam" id="PF00989">
    <property type="entry name" value="PAS"/>
    <property type="match status" value="1"/>
</dbReference>
<accession>G7Q4U3</accession>
<keyword evidence="3 11" id="KW-0597">Phosphoprotein</keyword>
<dbReference type="InterPro" id="IPR003661">
    <property type="entry name" value="HisK_dim/P_dom"/>
</dbReference>
<dbReference type="CDD" id="cd00082">
    <property type="entry name" value="HisKA"/>
    <property type="match status" value="1"/>
</dbReference>
<reference evidence="19" key="1">
    <citation type="journal article" date="2015" name="Genome Announc.">
        <title>High-Quality Draft Genome Sequence of Desulfovibrio carbinoliphilus FW-101-2B, an Organic Acid-Oxidizing Sulfate-Reducing Bacterium Isolated from Uranium(VI)-Contaminated Groundwater.</title>
        <authorList>
            <person name="Ramsay B.D."/>
            <person name="Hwang C."/>
            <person name="Woo H.L."/>
            <person name="Carroll S.L."/>
            <person name="Lucas S."/>
            <person name="Han J."/>
            <person name="Lapidus A.L."/>
            <person name="Cheng J.F."/>
            <person name="Goodwin L.A."/>
            <person name="Pitluck S."/>
            <person name="Peters L."/>
            <person name="Chertkov O."/>
            <person name="Held B."/>
            <person name="Detter J.C."/>
            <person name="Han C.S."/>
            <person name="Tapia R."/>
            <person name="Land M.L."/>
            <person name="Hauser L.J."/>
            <person name="Kyrpides N.C."/>
            <person name="Ivanova N.N."/>
            <person name="Mikhailova N."/>
            <person name="Pagani I."/>
            <person name="Woyke T."/>
            <person name="Arkin A.P."/>
            <person name="Dehal P."/>
            <person name="Chivian D."/>
            <person name="Criddle C.S."/>
            <person name="Wu W."/>
            <person name="Chakraborty R."/>
            <person name="Hazen T.C."/>
            <person name="Fields M.W."/>
        </authorList>
    </citation>
    <scope>NUCLEOTIDE SEQUENCE [LARGE SCALE GENOMIC DNA]</scope>
    <source>
        <strain evidence="19">FW-101-2B</strain>
    </source>
</reference>
<dbReference type="Pfam" id="PF00072">
    <property type="entry name" value="Response_reg"/>
    <property type="match status" value="1"/>
</dbReference>
<dbReference type="Gene3D" id="3.30.450.40">
    <property type="match status" value="1"/>
</dbReference>
<dbReference type="CDD" id="cd00130">
    <property type="entry name" value="PAS"/>
    <property type="match status" value="1"/>
</dbReference>
<dbReference type="SMART" id="SM00091">
    <property type="entry name" value="PAS"/>
    <property type="match status" value="1"/>
</dbReference>
<evidence type="ECO:0000256" key="13">
    <source>
        <dbReference type="SAM" id="MobiDB-lite"/>
    </source>
</evidence>
<protein>
    <recommendedName>
        <fullName evidence="10">Sensory/regulatory protein RpfC</fullName>
        <ecNumber evidence="2">2.7.13.3</ecNumber>
    </recommendedName>
</protein>
<dbReference type="RefSeq" id="WP_009180948.1">
    <property type="nucleotide sequence ID" value="NZ_CM001368.1"/>
</dbReference>
<dbReference type="GO" id="GO:0000155">
    <property type="term" value="F:phosphorelay sensor kinase activity"/>
    <property type="evidence" value="ECO:0007669"/>
    <property type="project" value="InterPro"/>
</dbReference>
<keyword evidence="6 18" id="KW-0418">Kinase</keyword>
<dbReference type="InterPro" id="IPR003594">
    <property type="entry name" value="HATPase_dom"/>
</dbReference>
<dbReference type="CDD" id="cd17546">
    <property type="entry name" value="REC_hyHK_CKI1_RcsC-like"/>
    <property type="match status" value="1"/>
</dbReference>
<dbReference type="SUPFAM" id="SSF52172">
    <property type="entry name" value="CheY-like"/>
    <property type="match status" value="1"/>
</dbReference>
<dbReference type="HOGENOM" id="CLU_000445_114_15_7"/>
<dbReference type="SUPFAM" id="SSF55874">
    <property type="entry name" value="ATPase domain of HSP90 chaperone/DNA topoisomerase II/histidine kinase"/>
    <property type="match status" value="1"/>
</dbReference>
<dbReference type="NCBIfam" id="TIGR00229">
    <property type="entry name" value="sensory_box"/>
    <property type="match status" value="1"/>
</dbReference>
<evidence type="ECO:0000256" key="2">
    <source>
        <dbReference type="ARBA" id="ARBA00012438"/>
    </source>
</evidence>
<evidence type="ECO:0000256" key="4">
    <source>
        <dbReference type="ARBA" id="ARBA00022679"/>
    </source>
</evidence>
<dbReference type="SUPFAM" id="SSF47384">
    <property type="entry name" value="Homodimeric domain of signal transducing histidine kinase"/>
    <property type="match status" value="1"/>
</dbReference>
<dbReference type="InterPro" id="IPR000014">
    <property type="entry name" value="PAS"/>
</dbReference>
<dbReference type="InterPro" id="IPR036890">
    <property type="entry name" value="HATPase_C_sf"/>
</dbReference>
<dbReference type="FunFam" id="1.10.287.130:FF:000002">
    <property type="entry name" value="Two-component osmosensing histidine kinase"/>
    <property type="match status" value="1"/>
</dbReference>
<evidence type="ECO:0000259" key="17">
    <source>
        <dbReference type="PROSITE" id="PS50113"/>
    </source>
</evidence>
<dbReference type="CDD" id="cd16922">
    <property type="entry name" value="HATPase_EvgS-ArcB-TorS-like"/>
    <property type="match status" value="1"/>
</dbReference>
<dbReference type="InterPro" id="IPR004358">
    <property type="entry name" value="Sig_transdc_His_kin-like_C"/>
</dbReference>
<dbReference type="SUPFAM" id="SSF55785">
    <property type="entry name" value="PYP-like sensor domain (PAS domain)"/>
    <property type="match status" value="1"/>
</dbReference>
<evidence type="ECO:0000259" key="14">
    <source>
        <dbReference type="PROSITE" id="PS50109"/>
    </source>
</evidence>
<proteinExistence type="predicted"/>
<evidence type="ECO:0000313" key="18">
    <source>
        <dbReference type="EMBL" id="EHJ47553.1"/>
    </source>
</evidence>
<evidence type="ECO:0000313" key="19">
    <source>
        <dbReference type="Proteomes" id="UP000004662"/>
    </source>
</evidence>
<dbReference type="SMART" id="SM00387">
    <property type="entry name" value="HATPase_c"/>
    <property type="match status" value="1"/>
</dbReference>
<dbReference type="Pfam" id="PF02518">
    <property type="entry name" value="HATPase_c"/>
    <property type="match status" value="1"/>
</dbReference>